<feature type="region of interest" description="Disordered" evidence="1">
    <location>
        <begin position="48"/>
        <end position="109"/>
    </location>
</feature>
<name>A0A843XHR7_COLES</name>
<accession>A0A843XHR7</accession>
<gene>
    <name evidence="2" type="ORF">Taro_051679</name>
</gene>
<comment type="caution">
    <text evidence="2">The sequence shown here is derived from an EMBL/GenBank/DDBJ whole genome shotgun (WGS) entry which is preliminary data.</text>
</comment>
<evidence type="ECO:0000313" key="3">
    <source>
        <dbReference type="Proteomes" id="UP000652761"/>
    </source>
</evidence>
<protein>
    <submittedName>
        <fullName evidence="2">Uncharacterized protein</fullName>
    </submittedName>
</protein>
<dbReference type="AlphaFoldDB" id="A0A843XHR7"/>
<feature type="compositionally biased region" description="Polar residues" evidence="1">
    <location>
        <begin position="96"/>
        <end position="108"/>
    </location>
</feature>
<sequence length="131" mass="13200">MGIGLPLSTPNPFSTMATTELSGFFFPMAQLAATGLTAAARAAAAICGGGDSSARRRQQPLSPSIATWAGARAPSRPPAESTKSKEALSKGRYSLPQPSSDADTTTCSGGKPSLIAAEAVARCGQDRGIGC</sequence>
<evidence type="ECO:0000313" key="2">
    <source>
        <dbReference type="EMBL" id="MQM18685.1"/>
    </source>
</evidence>
<dbReference type="Proteomes" id="UP000652761">
    <property type="component" value="Unassembled WGS sequence"/>
</dbReference>
<evidence type="ECO:0000256" key="1">
    <source>
        <dbReference type="SAM" id="MobiDB-lite"/>
    </source>
</evidence>
<keyword evidence="3" id="KW-1185">Reference proteome</keyword>
<dbReference type="EMBL" id="NMUH01008366">
    <property type="protein sequence ID" value="MQM18685.1"/>
    <property type="molecule type" value="Genomic_DNA"/>
</dbReference>
<organism evidence="2 3">
    <name type="scientific">Colocasia esculenta</name>
    <name type="common">Wild taro</name>
    <name type="synonym">Arum esculentum</name>
    <dbReference type="NCBI Taxonomy" id="4460"/>
    <lineage>
        <taxon>Eukaryota</taxon>
        <taxon>Viridiplantae</taxon>
        <taxon>Streptophyta</taxon>
        <taxon>Embryophyta</taxon>
        <taxon>Tracheophyta</taxon>
        <taxon>Spermatophyta</taxon>
        <taxon>Magnoliopsida</taxon>
        <taxon>Liliopsida</taxon>
        <taxon>Araceae</taxon>
        <taxon>Aroideae</taxon>
        <taxon>Colocasieae</taxon>
        <taxon>Colocasia</taxon>
    </lineage>
</organism>
<reference evidence="2" key="1">
    <citation type="submission" date="2017-07" db="EMBL/GenBank/DDBJ databases">
        <title>Taro Niue Genome Assembly and Annotation.</title>
        <authorList>
            <person name="Atibalentja N."/>
            <person name="Keating K."/>
            <person name="Fields C.J."/>
        </authorList>
    </citation>
    <scope>NUCLEOTIDE SEQUENCE</scope>
    <source>
        <strain evidence="2">Niue_2</strain>
        <tissue evidence="2">Leaf</tissue>
    </source>
</reference>
<proteinExistence type="predicted"/>